<dbReference type="PANTHER" id="PTHR13887">
    <property type="entry name" value="GLUTATHIONE S-TRANSFERASE KAPPA"/>
    <property type="match status" value="1"/>
</dbReference>
<dbReference type="Gene3D" id="3.40.30.10">
    <property type="entry name" value="Glutaredoxin"/>
    <property type="match status" value="1"/>
</dbReference>
<dbReference type="AlphaFoldDB" id="A0AAJ0GKV9"/>
<dbReference type="InterPro" id="IPR001853">
    <property type="entry name" value="DSBA-like_thioredoxin_dom"/>
</dbReference>
<comment type="caution">
    <text evidence="2">The sequence shown here is derived from an EMBL/GenBank/DDBJ whole genome shotgun (WGS) entry which is preliminary data.</text>
</comment>
<proteinExistence type="predicted"/>
<dbReference type="PANTHER" id="PTHR13887:SF41">
    <property type="entry name" value="THIOREDOXIN SUPERFAMILY PROTEIN"/>
    <property type="match status" value="1"/>
</dbReference>
<dbReference type="EMBL" id="JAUDZG010000008">
    <property type="protein sequence ID" value="KAK3301808.1"/>
    <property type="molecule type" value="Genomic_DNA"/>
</dbReference>
<reference evidence="2" key="2">
    <citation type="submission" date="2023-06" db="EMBL/GenBank/DDBJ databases">
        <authorList>
            <consortium name="Lawrence Berkeley National Laboratory"/>
            <person name="Mondo S.J."/>
            <person name="Hensen N."/>
            <person name="Bonometti L."/>
            <person name="Westerberg I."/>
            <person name="Brannstrom I.O."/>
            <person name="Guillou S."/>
            <person name="Cros-Aarteil S."/>
            <person name="Calhoun S."/>
            <person name="Haridas S."/>
            <person name="Kuo A."/>
            <person name="Pangilinan J."/>
            <person name="Riley R."/>
            <person name="Labutti K."/>
            <person name="Andreopoulos B."/>
            <person name="Lipzen A."/>
            <person name="Chen C."/>
            <person name="Yanf M."/>
            <person name="Daum C."/>
            <person name="Ng V."/>
            <person name="Clum A."/>
            <person name="Steindorff A."/>
            <person name="Ohm R."/>
            <person name="Martin F."/>
            <person name="Silar P."/>
            <person name="Natvig D."/>
            <person name="Lalanne C."/>
            <person name="Gautier V."/>
            <person name="Ament-Velasquez S.L."/>
            <person name="Kruys A."/>
            <person name="Hutchinson M.I."/>
            <person name="Powell A.J."/>
            <person name="Barry K."/>
            <person name="Miller A.N."/>
            <person name="Grigoriev I.V."/>
            <person name="Debuchy R."/>
            <person name="Gladieux P."/>
            <person name="Thoren M.H."/>
            <person name="Johannesson H."/>
        </authorList>
    </citation>
    <scope>NUCLEOTIDE SEQUENCE</scope>
    <source>
        <strain evidence="2">CBS 333.67</strain>
    </source>
</reference>
<feature type="domain" description="DSBA-like thioredoxin" evidence="1">
    <location>
        <begin position="6"/>
        <end position="211"/>
    </location>
</feature>
<dbReference type="CDD" id="cd03024">
    <property type="entry name" value="DsbA_FrnE"/>
    <property type="match status" value="1"/>
</dbReference>
<dbReference type="GO" id="GO:0016491">
    <property type="term" value="F:oxidoreductase activity"/>
    <property type="evidence" value="ECO:0007669"/>
    <property type="project" value="InterPro"/>
</dbReference>
<evidence type="ECO:0000313" key="2">
    <source>
        <dbReference type="EMBL" id="KAK3301808.1"/>
    </source>
</evidence>
<dbReference type="Proteomes" id="UP001273166">
    <property type="component" value="Unassembled WGS sequence"/>
</dbReference>
<accession>A0AAJ0GKV9</accession>
<organism evidence="2 3">
    <name type="scientific">Chaetomium strumarium</name>
    <dbReference type="NCBI Taxonomy" id="1170767"/>
    <lineage>
        <taxon>Eukaryota</taxon>
        <taxon>Fungi</taxon>
        <taxon>Dikarya</taxon>
        <taxon>Ascomycota</taxon>
        <taxon>Pezizomycotina</taxon>
        <taxon>Sordariomycetes</taxon>
        <taxon>Sordariomycetidae</taxon>
        <taxon>Sordariales</taxon>
        <taxon>Chaetomiaceae</taxon>
        <taxon>Chaetomium</taxon>
    </lineage>
</organism>
<evidence type="ECO:0000259" key="1">
    <source>
        <dbReference type="Pfam" id="PF01323"/>
    </source>
</evidence>
<dbReference type="InterPro" id="IPR036249">
    <property type="entry name" value="Thioredoxin-like_sf"/>
</dbReference>
<dbReference type="Pfam" id="PF01323">
    <property type="entry name" value="DSBA"/>
    <property type="match status" value="1"/>
</dbReference>
<evidence type="ECO:0000313" key="3">
    <source>
        <dbReference type="Proteomes" id="UP001273166"/>
    </source>
</evidence>
<dbReference type="GeneID" id="87888927"/>
<gene>
    <name evidence="2" type="ORF">B0T15DRAFT_544685</name>
</gene>
<name>A0AAJ0GKV9_9PEZI</name>
<keyword evidence="3" id="KW-1185">Reference proteome</keyword>
<sequence length="220" mass="24531">MTNFSIKVVSDNVCPWCYIGKKKLDRAINLYKKTYPGGKEDTFTISWCAFYLDETAPTQGIPILQRFAQRFGGSAERAAAFRERLQNIGAQEGIGFSFAGKIGNTRDSHRLIHLGKAKGSDVEDRVVMELFRDYFEGTGDITSYETLIRVGVQAGIDGEEVRAWLESGKGGAEVDAEVREAKSKGIRGVPHYTIQDRYEVDGAQDPQDFVEVFAKIKSEE</sequence>
<dbReference type="RefSeq" id="XP_062717588.1">
    <property type="nucleotide sequence ID" value="XM_062870098.1"/>
</dbReference>
<dbReference type="SUPFAM" id="SSF52833">
    <property type="entry name" value="Thioredoxin-like"/>
    <property type="match status" value="1"/>
</dbReference>
<reference evidence="2" key="1">
    <citation type="journal article" date="2023" name="Mol. Phylogenet. Evol.">
        <title>Genome-scale phylogeny and comparative genomics of the fungal order Sordariales.</title>
        <authorList>
            <person name="Hensen N."/>
            <person name="Bonometti L."/>
            <person name="Westerberg I."/>
            <person name="Brannstrom I.O."/>
            <person name="Guillou S."/>
            <person name="Cros-Aarteil S."/>
            <person name="Calhoun S."/>
            <person name="Haridas S."/>
            <person name="Kuo A."/>
            <person name="Mondo S."/>
            <person name="Pangilinan J."/>
            <person name="Riley R."/>
            <person name="LaButti K."/>
            <person name="Andreopoulos B."/>
            <person name="Lipzen A."/>
            <person name="Chen C."/>
            <person name="Yan M."/>
            <person name="Daum C."/>
            <person name="Ng V."/>
            <person name="Clum A."/>
            <person name="Steindorff A."/>
            <person name="Ohm R.A."/>
            <person name="Martin F."/>
            <person name="Silar P."/>
            <person name="Natvig D.O."/>
            <person name="Lalanne C."/>
            <person name="Gautier V."/>
            <person name="Ament-Velasquez S.L."/>
            <person name="Kruys A."/>
            <person name="Hutchinson M.I."/>
            <person name="Powell A.J."/>
            <person name="Barry K."/>
            <person name="Miller A.N."/>
            <person name="Grigoriev I.V."/>
            <person name="Debuchy R."/>
            <person name="Gladieux P."/>
            <person name="Hiltunen Thoren M."/>
            <person name="Johannesson H."/>
        </authorList>
    </citation>
    <scope>NUCLEOTIDE SEQUENCE</scope>
    <source>
        <strain evidence="2">CBS 333.67</strain>
    </source>
</reference>
<protein>
    <submittedName>
        <fullName evidence="2">DSBA oxidoreductase</fullName>
    </submittedName>
</protein>